<proteinExistence type="predicted"/>
<evidence type="ECO:0000313" key="2">
    <source>
        <dbReference type="Proteomes" id="UP000784294"/>
    </source>
</evidence>
<keyword evidence="2" id="KW-1185">Reference proteome</keyword>
<dbReference type="AlphaFoldDB" id="A0A448X445"/>
<evidence type="ECO:0000313" key="1">
    <source>
        <dbReference type="EMBL" id="VEL27582.1"/>
    </source>
</evidence>
<organism evidence="1 2">
    <name type="scientific">Protopolystoma xenopodis</name>
    <dbReference type="NCBI Taxonomy" id="117903"/>
    <lineage>
        <taxon>Eukaryota</taxon>
        <taxon>Metazoa</taxon>
        <taxon>Spiralia</taxon>
        <taxon>Lophotrochozoa</taxon>
        <taxon>Platyhelminthes</taxon>
        <taxon>Monogenea</taxon>
        <taxon>Polyopisthocotylea</taxon>
        <taxon>Polystomatidea</taxon>
        <taxon>Polystomatidae</taxon>
        <taxon>Protopolystoma</taxon>
    </lineage>
</organism>
<dbReference type="Proteomes" id="UP000784294">
    <property type="component" value="Unassembled WGS sequence"/>
</dbReference>
<gene>
    <name evidence="1" type="ORF">PXEA_LOCUS21022</name>
</gene>
<name>A0A448X445_9PLAT</name>
<comment type="caution">
    <text evidence="1">The sequence shown here is derived from an EMBL/GenBank/DDBJ whole genome shotgun (WGS) entry which is preliminary data.</text>
</comment>
<accession>A0A448X445</accession>
<protein>
    <submittedName>
        <fullName evidence="1">Uncharacterized protein</fullName>
    </submittedName>
</protein>
<dbReference type="EMBL" id="CAAALY010088244">
    <property type="protein sequence ID" value="VEL27582.1"/>
    <property type="molecule type" value="Genomic_DNA"/>
</dbReference>
<reference evidence="1" key="1">
    <citation type="submission" date="2018-11" db="EMBL/GenBank/DDBJ databases">
        <authorList>
            <consortium name="Pathogen Informatics"/>
        </authorList>
    </citation>
    <scope>NUCLEOTIDE SEQUENCE</scope>
</reference>
<sequence>MFPGYPSYVSIPAARTNLLSNALSTLGSSLDLSSPAFSNHTPLSSVVSPLMLNPACIQQMQSLQGLHIPGLASSAVLSMLNNSSPNITSEQGIHLENGLFLPNDRISSILNCFGYADLNSSMLTAEPSAPIAPANIDTLNAGNLNNSGLVKECDSHTIIRAPVLYKTSVSQPS</sequence>